<keyword evidence="7" id="KW-0677">Repeat</keyword>
<dbReference type="InterPro" id="IPR026872">
    <property type="entry name" value="FTB"/>
</dbReference>
<evidence type="ECO:0000256" key="9">
    <source>
        <dbReference type="RuleBase" id="RU365056"/>
    </source>
</evidence>
<evidence type="ECO:0000256" key="8">
    <source>
        <dbReference type="ARBA" id="ARBA00022833"/>
    </source>
</evidence>
<dbReference type="InterPro" id="IPR001330">
    <property type="entry name" value="Prenyltrans"/>
</dbReference>
<comment type="catalytic activity">
    <reaction evidence="9">
        <text>L-cysteinyl-[protein] + (2E,6E)-farnesyl diphosphate = S-(2E,6E)-farnesyl-L-cysteinyl-[protein] + diphosphate</text>
        <dbReference type="Rhea" id="RHEA:13345"/>
        <dbReference type="Rhea" id="RHEA-COMP:10131"/>
        <dbReference type="Rhea" id="RHEA-COMP:11535"/>
        <dbReference type="ChEBI" id="CHEBI:29950"/>
        <dbReference type="ChEBI" id="CHEBI:33019"/>
        <dbReference type="ChEBI" id="CHEBI:86019"/>
        <dbReference type="ChEBI" id="CHEBI:175763"/>
    </reaction>
</comment>
<feature type="compositionally biased region" description="Low complexity" evidence="10">
    <location>
        <begin position="41"/>
        <end position="53"/>
    </location>
</feature>
<evidence type="ECO:0000256" key="6">
    <source>
        <dbReference type="ARBA" id="ARBA00022723"/>
    </source>
</evidence>
<dbReference type="CDD" id="cd02893">
    <property type="entry name" value="FTase"/>
    <property type="match status" value="1"/>
</dbReference>
<accession>A0A8X7TC93</accession>
<evidence type="ECO:0000256" key="3">
    <source>
        <dbReference type="ARBA" id="ARBA00015798"/>
    </source>
</evidence>
<evidence type="ECO:0000256" key="10">
    <source>
        <dbReference type="SAM" id="MobiDB-lite"/>
    </source>
</evidence>
<sequence>MPSSKRDQVDYLINLLGRKRNIIEQEVVEEEEASHQSHPTSSSNNNNNNNNDDSNSDFEDIVYTHLTRNEMVEQLQSKTLAGDWVMTVPPIELLYQSSTTEQQDECFNDVLETYLETPELKFYKDAHLNYVMKCLTAKLPSGYKSLDANHPWMMYWLLNSFLVIRANNEEEEEGEEEGEESFLTENIFNLINEKIESCIVDDGRGGIAGGANQMGHLASTYAAVLTLLLTKNTATLLRIKDNLYTWIMSLKKELSNGSSFLMHEFGEYDTRSTYCALVISSLLNVTTPQLIEGVQDWIVSCQTYEGGFAGVPHTEAHGGYTFCAFASLFLLNKEPQAVIEQIKFDKFVRWCLERQTYEGGFSGRTNKLVDACYGFWIGALIPMVDVLRKSHTIDKVALKNYMLRVAQVESGGFRDKPGKSVDFYHTNYALCGLSCCEHKYELHETNKDTCLAFKIVVKSSDNSTFTQAINPVFGVPISFCKTPVE</sequence>
<dbReference type="AlphaFoldDB" id="A0A8X7TC93"/>
<gene>
    <name evidence="12" type="ORF">FOB60_002326</name>
</gene>
<dbReference type="InterPro" id="IPR045089">
    <property type="entry name" value="PGGT1B-like"/>
</dbReference>
<dbReference type="Pfam" id="PF00432">
    <property type="entry name" value="Prenyltrans"/>
    <property type="match status" value="1"/>
</dbReference>
<dbReference type="GO" id="GO:0004660">
    <property type="term" value="F:protein farnesyltransferase activity"/>
    <property type="evidence" value="ECO:0007669"/>
    <property type="project" value="UniProtKB-UniRule"/>
</dbReference>
<proteinExistence type="inferred from homology"/>
<comment type="similarity">
    <text evidence="1 9">Belongs to the protein prenyltransferase subunit beta family.</text>
</comment>
<feature type="domain" description="Prenyltransferase alpha-alpha toroid" evidence="11">
    <location>
        <begin position="122"/>
        <end position="447"/>
    </location>
</feature>
<evidence type="ECO:0000256" key="2">
    <source>
        <dbReference type="ARBA" id="ARBA00012702"/>
    </source>
</evidence>
<dbReference type="EMBL" id="JABWAB010000003">
    <property type="protein sequence ID" value="KAF6057771.1"/>
    <property type="molecule type" value="Genomic_DNA"/>
</dbReference>
<evidence type="ECO:0000256" key="5">
    <source>
        <dbReference type="ARBA" id="ARBA00022679"/>
    </source>
</evidence>
<keyword evidence="6 9" id="KW-0479">Metal-binding</keyword>
<dbReference type="EC" id="2.5.1.58" evidence="2 9"/>
<dbReference type="Gene3D" id="1.50.10.20">
    <property type="match status" value="1"/>
</dbReference>
<name>A0A8X7TC93_CANPA</name>
<keyword evidence="8 9" id="KW-0862">Zinc</keyword>
<dbReference type="PANTHER" id="PTHR11774">
    <property type="entry name" value="GERANYLGERANYL TRANSFERASE TYPE BETA SUBUNIT"/>
    <property type="match status" value="1"/>
</dbReference>
<evidence type="ECO:0000313" key="12">
    <source>
        <dbReference type="EMBL" id="KAF6057771.1"/>
    </source>
</evidence>
<reference evidence="12" key="1">
    <citation type="submission" date="2020-03" db="EMBL/GenBank/DDBJ databases">
        <title>FDA dAtabase for Regulatory Grade micrObial Sequences (FDA-ARGOS): Supporting development and validation of Infectious Disease Dx tests.</title>
        <authorList>
            <person name="Campos J."/>
            <person name="Goldberg B."/>
            <person name="Tallon L."/>
            <person name="Sadzewicz L."/>
            <person name="Vavikolanu K."/>
            <person name="Mehta A."/>
            <person name="Aluvathingal J."/>
            <person name="Nadendla S."/>
            <person name="Nandy P."/>
            <person name="Geyer C."/>
            <person name="Yan Y."/>
            <person name="Sichtig H."/>
        </authorList>
    </citation>
    <scope>NUCLEOTIDE SEQUENCE [LARGE SCALE GENOMIC DNA]</scope>
    <source>
        <strain evidence="12">FDAARGOS_652</strain>
    </source>
</reference>
<organism evidence="12 13">
    <name type="scientific">Candida parapsilosis</name>
    <name type="common">Yeast</name>
    <dbReference type="NCBI Taxonomy" id="5480"/>
    <lineage>
        <taxon>Eukaryota</taxon>
        <taxon>Fungi</taxon>
        <taxon>Dikarya</taxon>
        <taxon>Ascomycota</taxon>
        <taxon>Saccharomycotina</taxon>
        <taxon>Pichiomycetes</taxon>
        <taxon>Debaryomycetaceae</taxon>
        <taxon>Candida/Lodderomyces clade</taxon>
        <taxon>Candida</taxon>
    </lineage>
</organism>
<evidence type="ECO:0000256" key="7">
    <source>
        <dbReference type="ARBA" id="ARBA00022737"/>
    </source>
</evidence>
<evidence type="ECO:0000313" key="13">
    <source>
        <dbReference type="Proteomes" id="UP000590412"/>
    </source>
</evidence>
<feature type="region of interest" description="Disordered" evidence="10">
    <location>
        <begin position="28"/>
        <end position="57"/>
    </location>
</feature>
<dbReference type="SUPFAM" id="SSF48239">
    <property type="entry name" value="Terpenoid cyclases/Protein prenyltransferases"/>
    <property type="match status" value="1"/>
</dbReference>
<dbReference type="GO" id="GO:0097354">
    <property type="term" value="P:prenylation"/>
    <property type="evidence" value="ECO:0007669"/>
    <property type="project" value="UniProtKB-UniRule"/>
</dbReference>
<dbReference type="PANTHER" id="PTHR11774:SF6">
    <property type="entry name" value="PROTEIN FARNESYLTRANSFERASE SUBUNIT BETA"/>
    <property type="match status" value="1"/>
</dbReference>
<dbReference type="InterPro" id="IPR008930">
    <property type="entry name" value="Terpenoid_cyclase/PrenylTrfase"/>
</dbReference>
<protein>
    <recommendedName>
        <fullName evidence="3 9">Protein farnesyltransferase subunit beta</fullName>
        <shortName evidence="9">FTase-beta</shortName>
        <ecNumber evidence="2 9">2.5.1.58</ecNumber>
    </recommendedName>
</protein>
<comment type="caution">
    <text evidence="12">The sequence shown here is derived from an EMBL/GenBank/DDBJ whole genome shotgun (WGS) entry which is preliminary data.</text>
</comment>
<comment type="cofactor">
    <cofactor evidence="9">
        <name>Zn(2+)</name>
        <dbReference type="ChEBI" id="CHEBI:29105"/>
    </cofactor>
    <text evidence="9">Binds 1 zinc ion per subunit.</text>
</comment>
<keyword evidence="5 9" id="KW-0808">Transferase</keyword>
<evidence type="ECO:0000256" key="1">
    <source>
        <dbReference type="ARBA" id="ARBA00010497"/>
    </source>
</evidence>
<keyword evidence="4 9" id="KW-0637">Prenyltransferase</keyword>
<comment type="function">
    <text evidence="9">Catalyzes the transfer of a farnesyl moiety from farnesyl diphosphate to a cysteine at the fourth position from the C-terminus of several proteins. The beta subunit is responsible for peptide-binding.</text>
</comment>
<dbReference type="GO" id="GO:0005965">
    <property type="term" value="C:protein farnesyltransferase complex"/>
    <property type="evidence" value="ECO:0007669"/>
    <property type="project" value="UniProtKB-UniRule"/>
</dbReference>
<dbReference type="GO" id="GO:0008270">
    <property type="term" value="F:zinc ion binding"/>
    <property type="evidence" value="ECO:0007669"/>
    <property type="project" value="UniProtKB-UniRule"/>
</dbReference>
<evidence type="ECO:0000256" key="4">
    <source>
        <dbReference type="ARBA" id="ARBA00022602"/>
    </source>
</evidence>
<dbReference type="OrthoDB" id="10261146at2759"/>
<comment type="subunit">
    <text evidence="9">Heterodimer of an alpha and a beta subunit.</text>
</comment>
<dbReference type="Proteomes" id="UP000590412">
    <property type="component" value="Unassembled WGS sequence"/>
</dbReference>
<evidence type="ECO:0000259" key="11">
    <source>
        <dbReference type="Pfam" id="PF00432"/>
    </source>
</evidence>